<dbReference type="InterPro" id="IPR002639">
    <property type="entry name" value="UreF"/>
</dbReference>
<reference evidence="4 5" key="1">
    <citation type="submission" date="2019-11" db="EMBL/GenBank/DDBJ databases">
        <authorList>
            <person name="Dong K."/>
        </authorList>
    </citation>
    <scope>NUCLEOTIDE SEQUENCE [LARGE SCALE GENOMIC DNA]</scope>
    <source>
        <strain evidence="4 5">NBRC 111993</strain>
    </source>
</reference>
<dbReference type="Proteomes" id="UP000478183">
    <property type="component" value="Unassembled WGS sequence"/>
</dbReference>
<keyword evidence="5" id="KW-1185">Reference proteome</keyword>
<dbReference type="PIRSF" id="PIRSF009467">
    <property type="entry name" value="Ureas_acces_UreF"/>
    <property type="match status" value="1"/>
</dbReference>
<comment type="similarity">
    <text evidence="3">Belongs to the UreF family.</text>
</comment>
<dbReference type="PANTHER" id="PTHR33620:SF1">
    <property type="entry name" value="UREASE ACCESSORY PROTEIN F"/>
    <property type="match status" value="1"/>
</dbReference>
<keyword evidence="3" id="KW-0963">Cytoplasm</keyword>
<sequence>MSALDRLSLIQWLSPAFPTGGFAYSHGLEQAMADGTRDAESVAAWVSDVLQYGGGWMDAVLLSLTLRGGDPEALADMARAQSGSAERLSETMDQGRAFAQTVAALTGKDHKTRPLPVAVGVAARDLDLPPEDVIAHYLHAFAGNLISAATRFLPLGQAQGQKALAGLHPLIARTAAKAAVADLDALETCCFGADLAAMRHETLDVRIFRT</sequence>
<organism evidence="4 5">
    <name type="scientific">Paracoccus aestuariivivens</name>
    <dbReference type="NCBI Taxonomy" id="1820333"/>
    <lineage>
        <taxon>Bacteria</taxon>
        <taxon>Pseudomonadati</taxon>
        <taxon>Pseudomonadota</taxon>
        <taxon>Alphaproteobacteria</taxon>
        <taxon>Rhodobacterales</taxon>
        <taxon>Paracoccaceae</taxon>
        <taxon>Paracoccus</taxon>
    </lineage>
</organism>
<protein>
    <recommendedName>
        <fullName evidence="3">Urease accessory protein UreF</fullName>
    </recommendedName>
</protein>
<dbReference type="RefSeq" id="WP_155093806.1">
    <property type="nucleotide sequence ID" value="NZ_WMIE01000001.1"/>
</dbReference>
<dbReference type="InterPro" id="IPR038277">
    <property type="entry name" value="UreF_sf"/>
</dbReference>
<evidence type="ECO:0000313" key="4">
    <source>
        <dbReference type="EMBL" id="MTH76429.1"/>
    </source>
</evidence>
<comment type="subcellular location">
    <subcellularLocation>
        <location evidence="3">Cytoplasm</location>
    </subcellularLocation>
</comment>
<dbReference type="PANTHER" id="PTHR33620">
    <property type="entry name" value="UREASE ACCESSORY PROTEIN F"/>
    <property type="match status" value="1"/>
</dbReference>
<keyword evidence="1 3" id="KW-0996">Nickel insertion</keyword>
<evidence type="ECO:0000256" key="3">
    <source>
        <dbReference type="HAMAP-Rule" id="MF_01385"/>
    </source>
</evidence>
<dbReference type="GO" id="GO:0016151">
    <property type="term" value="F:nickel cation binding"/>
    <property type="evidence" value="ECO:0007669"/>
    <property type="project" value="UniProtKB-UniRule"/>
</dbReference>
<accession>A0A6L6J6S7</accession>
<comment type="caution">
    <text evidence="4">The sequence shown here is derived from an EMBL/GenBank/DDBJ whole genome shotgun (WGS) entry which is preliminary data.</text>
</comment>
<keyword evidence="2 3" id="KW-0143">Chaperone</keyword>
<proteinExistence type="inferred from homology"/>
<dbReference type="EMBL" id="WMIE01000001">
    <property type="protein sequence ID" value="MTH76429.1"/>
    <property type="molecule type" value="Genomic_DNA"/>
</dbReference>
<dbReference type="HAMAP" id="MF_01385">
    <property type="entry name" value="UreF"/>
    <property type="match status" value="1"/>
</dbReference>
<dbReference type="Gene3D" id="1.10.4190.10">
    <property type="entry name" value="Urease accessory protein UreF"/>
    <property type="match status" value="1"/>
</dbReference>
<evidence type="ECO:0000256" key="1">
    <source>
        <dbReference type="ARBA" id="ARBA00022988"/>
    </source>
</evidence>
<comment type="subunit">
    <text evidence="3">UreD, UreF and UreG form a complex that acts as a GTP-hydrolysis-dependent molecular chaperone, activating the urease apoprotein by helping to assemble the nickel containing metallocenter of UreC. The UreE protein probably delivers the nickel.</text>
</comment>
<gene>
    <name evidence="3" type="primary">ureF</name>
    <name evidence="4" type="ORF">GL286_01650</name>
</gene>
<dbReference type="OrthoDB" id="9798772at2"/>
<dbReference type="AlphaFoldDB" id="A0A6L6J6S7"/>
<name>A0A6L6J6S7_9RHOB</name>
<evidence type="ECO:0000256" key="2">
    <source>
        <dbReference type="ARBA" id="ARBA00023186"/>
    </source>
</evidence>
<evidence type="ECO:0000313" key="5">
    <source>
        <dbReference type="Proteomes" id="UP000478183"/>
    </source>
</evidence>
<dbReference type="GO" id="GO:0005737">
    <property type="term" value="C:cytoplasm"/>
    <property type="evidence" value="ECO:0007669"/>
    <property type="project" value="UniProtKB-SubCell"/>
</dbReference>
<dbReference type="Pfam" id="PF01730">
    <property type="entry name" value="UreF"/>
    <property type="match status" value="1"/>
</dbReference>
<comment type="function">
    <text evidence="3">Required for maturation of urease via the functional incorporation of the urease nickel metallocenter.</text>
</comment>